<dbReference type="GO" id="GO:0005737">
    <property type="term" value="C:cytoplasm"/>
    <property type="evidence" value="ECO:0007669"/>
    <property type="project" value="UniProtKB-SubCell"/>
</dbReference>
<reference evidence="6" key="1">
    <citation type="journal article" date="2020" name="Stud. Mycol.">
        <title>101 Dothideomycetes genomes: a test case for predicting lifestyles and emergence of pathogens.</title>
        <authorList>
            <person name="Haridas S."/>
            <person name="Albert R."/>
            <person name="Binder M."/>
            <person name="Bloem J."/>
            <person name="Labutti K."/>
            <person name="Salamov A."/>
            <person name="Andreopoulos B."/>
            <person name="Baker S."/>
            <person name="Barry K."/>
            <person name="Bills G."/>
            <person name="Bluhm B."/>
            <person name="Cannon C."/>
            <person name="Castanera R."/>
            <person name="Culley D."/>
            <person name="Daum C."/>
            <person name="Ezra D."/>
            <person name="Gonzalez J."/>
            <person name="Henrissat B."/>
            <person name="Kuo A."/>
            <person name="Liang C."/>
            <person name="Lipzen A."/>
            <person name="Lutzoni F."/>
            <person name="Magnuson J."/>
            <person name="Mondo S."/>
            <person name="Nolan M."/>
            <person name="Ohm R."/>
            <person name="Pangilinan J."/>
            <person name="Park H.-J."/>
            <person name="Ramirez L."/>
            <person name="Alfaro M."/>
            <person name="Sun H."/>
            <person name="Tritt A."/>
            <person name="Yoshinaga Y."/>
            <person name="Zwiers L.-H."/>
            <person name="Turgeon B."/>
            <person name="Goodwin S."/>
            <person name="Spatafora J."/>
            <person name="Crous P."/>
            <person name="Grigoriev I."/>
        </authorList>
    </citation>
    <scope>NUCLEOTIDE SEQUENCE</scope>
    <source>
        <strain evidence="6">Tuck. ex Michener</strain>
    </source>
</reference>
<proteinExistence type="inferred from homology"/>
<keyword evidence="3 5" id="KW-0808">Transferase</keyword>
<evidence type="ECO:0000256" key="5">
    <source>
        <dbReference type="HAMAP-Rule" id="MF_03223"/>
    </source>
</evidence>
<dbReference type="AlphaFoldDB" id="A0A6A6HJQ6"/>
<feature type="binding site" evidence="5">
    <location>
        <begin position="92"/>
        <end position="94"/>
    </location>
    <ligand>
        <name>S-adenosyl-L-methionine</name>
        <dbReference type="ChEBI" id="CHEBI:59789"/>
    </ligand>
</feature>
<dbReference type="EC" id="2.1.1.-" evidence="5"/>
<dbReference type="HAMAP" id="MF_03223">
    <property type="entry name" value="Methyltr_EFM7"/>
    <property type="match status" value="1"/>
</dbReference>
<evidence type="ECO:0000256" key="4">
    <source>
        <dbReference type="ARBA" id="ARBA00022691"/>
    </source>
</evidence>
<evidence type="ECO:0000256" key="1">
    <source>
        <dbReference type="ARBA" id="ARBA00022490"/>
    </source>
</evidence>
<dbReference type="PANTHER" id="PTHR14614:SF10">
    <property type="entry name" value="PROTEIN N-TERMINAL AND LYSINE N-METHYLTRANSFERASE EFM7"/>
    <property type="match status" value="1"/>
</dbReference>
<comment type="similarity">
    <text evidence="5">Belongs to the class I-like SAM-binding methyltransferase superfamily. EFM7 family.</text>
</comment>
<dbReference type="OrthoDB" id="46564at2759"/>
<dbReference type="InterPro" id="IPR019410">
    <property type="entry name" value="Methyltransf_16"/>
</dbReference>
<name>A0A6A6HJQ6_VIRVR</name>
<evidence type="ECO:0000256" key="3">
    <source>
        <dbReference type="ARBA" id="ARBA00022679"/>
    </source>
</evidence>
<dbReference type="Pfam" id="PF10294">
    <property type="entry name" value="Methyltransf_16"/>
    <property type="match status" value="1"/>
</dbReference>
<evidence type="ECO:0000313" key="7">
    <source>
        <dbReference type="Proteomes" id="UP000800092"/>
    </source>
</evidence>
<evidence type="ECO:0000256" key="2">
    <source>
        <dbReference type="ARBA" id="ARBA00022603"/>
    </source>
</evidence>
<feature type="binding site" evidence="5">
    <location>
        <position position="173"/>
    </location>
    <ligand>
        <name>S-adenosyl-L-methionine</name>
        <dbReference type="ChEBI" id="CHEBI:59789"/>
    </ligand>
</feature>
<organism evidence="6 7">
    <name type="scientific">Viridothelium virens</name>
    <name type="common">Speckled blister lichen</name>
    <name type="synonym">Trypethelium virens</name>
    <dbReference type="NCBI Taxonomy" id="1048519"/>
    <lineage>
        <taxon>Eukaryota</taxon>
        <taxon>Fungi</taxon>
        <taxon>Dikarya</taxon>
        <taxon>Ascomycota</taxon>
        <taxon>Pezizomycotina</taxon>
        <taxon>Dothideomycetes</taxon>
        <taxon>Dothideomycetes incertae sedis</taxon>
        <taxon>Trypetheliales</taxon>
        <taxon>Trypetheliaceae</taxon>
        <taxon>Viridothelium</taxon>
    </lineage>
</organism>
<dbReference type="InterPro" id="IPR025784">
    <property type="entry name" value="EFM7"/>
</dbReference>
<accession>A0A6A6HJQ6</accession>
<comment type="subcellular location">
    <subcellularLocation>
        <location evidence="5">Cytoplasm</location>
    </subcellularLocation>
</comment>
<dbReference type="PANTHER" id="PTHR14614">
    <property type="entry name" value="HEPATOCELLULAR CARCINOMA-ASSOCIATED ANTIGEN"/>
    <property type="match status" value="1"/>
</dbReference>
<dbReference type="GO" id="GO:0032259">
    <property type="term" value="P:methylation"/>
    <property type="evidence" value="ECO:0007669"/>
    <property type="project" value="UniProtKB-KW"/>
</dbReference>
<comment type="function">
    <text evidence="5">S-adenosyl-L-methionine-dependent protein methyltransferase that trimethylates the N-terminal glycine 'Gly-2' of elongation factor 1-alpha, before also catalyzing the mono- and dimethylation of 'Lys-3'.</text>
</comment>
<gene>
    <name evidence="5" type="primary">EFM7</name>
    <name evidence="6" type="ORF">EV356DRAFT_337341</name>
</gene>
<protein>
    <recommendedName>
        <fullName evidence="5">Protein N-terminal and lysine N-methyltransferase EFM7</fullName>
        <ecNumber evidence="5">2.1.1.-</ecNumber>
    </recommendedName>
    <alternativeName>
        <fullName evidence="5">Elongation factor methyltransferase 7</fullName>
    </alternativeName>
</protein>
<dbReference type="EMBL" id="ML991777">
    <property type="protein sequence ID" value="KAF2238112.1"/>
    <property type="molecule type" value="Genomic_DNA"/>
</dbReference>
<dbReference type="InterPro" id="IPR029063">
    <property type="entry name" value="SAM-dependent_MTases_sf"/>
</dbReference>
<feature type="binding site" evidence="5">
    <location>
        <position position="114"/>
    </location>
    <ligand>
        <name>S-adenosyl-L-methionine</name>
        <dbReference type="ChEBI" id="CHEBI:59789"/>
    </ligand>
</feature>
<feature type="binding site" evidence="5">
    <location>
        <position position="147"/>
    </location>
    <ligand>
        <name>S-adenosyl-L-methionine</name>
        <dbReference type="ChEBI" id="CHEBI:59789"/>
    </ligand>
</feature>
<comment type="caution">
    <text evidence="5">Lacks conserved residue(s) required for the propagation of feature annotation.</text>
</comment>
<keyword evidence="1 5" id="KW-0963">Cytoplasm</keyword>
<evidence type="ECO:0000313" key="6">
    <source>
        <dbReference type="EMBL" id="KAF2238112.1"/>
    </source>
</evidence>
<keyword evidence="4 5" id="KW-0949">S-adenosyl-L-methionine</keyword>
<dbReference type="Gene3D" id="3.40.50.150">
    <property type="entry name" value="Vaccinia Virus protein VP39"/>
    <property type="match status" value="1"/>
</dbReference>
<dbReference type="GO" id="GO:0071885">
    <property type="term" value="F:N-terminal protein N-methyltransferase activity"/>
    <property type="evidence" value="ECO:0007669"/>
    <property type="project" value="UniProtKB-UniRule"/>
</dbReference>
<dbReference type="SUPFAM" id="SSF53335">
    <property type="entry name" value="S-adenosyl-L-methionine-dependent methyltransferases"/>
    <property type="match status" value="1"/>
</dbReference>
<dbReference type="Proteomes" id="UP000800092">
    <property type="component" value="Unassembled WGS sequence"/>
</dbReference>
<sequence length="272" mass="30519">MLDVEDGIDIFKEPDGFYEVEKPGTTETHTMRSGEVLTLRLVGHSPLWSYGFDKDLAHTPGHLLFNAGHVIAHYVEERADTLVNGKNVLEFGAGAGAPSLVCALKGARHVVCTDYPDAELIENLRSNMGHCSLLPSIRNVHVEGFIWGRSPKDLLAHLHPGSVPQGFDLIILSDLVFNHSEHGKLIKSIQDTLRRIPDARALAFFSPHRPWLIEQDMQFFDLAGRSGFEVHKVYQRVGDKVMFSEDKGDEILRRTVFGYELRWKELCCGGFV</sequence>
<dbReference type="GO" id="GO:0016279">
    <property type="term" value="F:protein-lysine N-methyltransferase activity"/>
    <property type="evidence" value="ECO:0007669"/>
    <property type="project" value="UniProtKB-UniRule"/>
</dbReference>
<dbReference type="PROSITE" id="PS51560">
    <property type="entry name" value="SAM_MT_NNT1"/>
    <property type="match status" value="1"/>
</dbReference>
<keyword evidence="7" id="KW-1185">Reference proteome</keyword>
<keyword evidence="2 5" id="KW-0489">Methyltransferase</keyword>